<evidence type="ECO:0000256" key="5">
    <source>
        <dbReference type="ARBA" id="ARBA00022801"/>
    </source>
</evidence>
<dbReference type="GO" id="GO:0003727">
    <property type="term" value="F:single-stranded RNA binding"/>
    <property type="evidence" value="ECO:0007669"/>
    <property type="project" value="TreeGrafter"/>
</dbReference>
<dbReference type="PANTHER" id="PTHR28511">
    <property type="entry name" value="ENDONUCLEASE V"/>
    <property type="match status" value="1"/>
</dbReference>
<comment type="cofactor">
    <cofactor evidence="6">
        <name>Mg(2+)</name>
        <dbReference type="ChEBI" id="CHEBI:18420"/>
    </cofactor>
</comment>
<name>A0A8J3QHT5_9ACTN</name>
<dbReference type="GO" id="GO:0016891">
    <property type="term" value="F:RNA endonuclease activity producing 5'-phosphomonoesters, hydrolytic mechanism"/>
    <property type="evidence" value="ECO:0007669"/>
    <property type="project" value="TreeGrafter"/>
</dbReference>
<keyword evidence="6" id="KW-0234">DNA repair</keyword>
<protein>
    <recommendedName>
        <fullName evidence="6">Endonuclease V</fullName>
        <ecNumber evidence="6">3.1.21.7</ecNumber>
    </recommendedName>
    <alternativeName>
        <fullName evidence="6">Deoxyinosine 3'endonuclease</fullName>
    </alternativeName>
    <alternativeName>
        <fullName evidence="6">Deoxyribonuclease V</fullName>
        <shortName evidence="6">DNase V</shortName>
    </alternativeName>
</protein>
<evidence type="ECO:0000313" key="8">
    <source>
        <dbReference type="Proteomes" id="UP000612899"/>
    </source>
</evidence>
<evidence type="ECO:0000256" key="1">
    <source>
        <dbReference type="ARBA" id="ARBA00004496"/>
    </source>
</evidence>
<feature type="binding site" evidence="6">
    <location>
        <position position="103"/>
    </location>
    <ligand>
        <name>Mg(2+)</name>
        <dbReference type="ChEBI" id="CHEBI:18420"/>
    </ligand>
</feature>
<dbReference type="EMBL" id="BONY01000070">
    <property type="protein sequence ID" value="GIH09546.1"/>
    <property type="molecule type" value="Genomic_DNA"/>
</dbReference>
<keyword evidence="6" id="KW-0227">DNA damage</keyword>
<comment type="caution">
    <text evidence="7">The sequence shown here is derived from an EMBL/GenBank/DDBJ whole genome shotgun (WGS) entry which is preliminary data.</text>
</comment>
<feature type="binding site" evidence="6">
    <location>
        <position position="35"/>
    </location>
    <ligand>
        <name>Mg(2+)</name>
        <dbReference type="ChEBI" id="CHEBI:18420"/>
    </ligand>
</feature>
<keyword evidence="6" id="KW-0460">Magnesium</keyword>
<dbReference type="CDD" id="cd06559">
    <property type="entry name" value="Endonuclease_V"/>
    <property type="match status" value="1"/>
</dbReference>
<dbReference type="HAMAP" id="MF_00801">
    <property type="entry name" value="Endonuclease_5"/>
    <property type="match status" value="1"/>
</dbReference>
<evidence type="ECO:0000313" key="7">
    <source>
        <dbReference type="EMBL" id="GIH09546.1"/>
    </source>
</evidence>
<organism evidence="7 8">
    <name type="scientific">Rhizocola hellebori</name>
    <dbReference type="NCBI Taxonomy" id="1392758"/>
    <lineage>
        <taxon>Bacteria</taxon>
        <taxon>Bacillati</taxon>
        <taxon>Actinomycetota</taxon>
        <taxon>Actinomycetes</taxon>
        <taxon>Micromonosporales</taxon>
        <taxon>Micromonosporaceae</taxon>
        <taxon>Rhizocola</taxon>
    </lineage>
</organism>
<evidence type="ECO:0000256" key="4">
    <source>
        <dbReference type="ARBA" id="ARBA00022759"/>
    </source>
</evidence>
<sequence length="218" mass="22863">MRDEAEAVAVQLRLRERVVTDAPLGRAPRLVAGVDVAYAEGSDLVAGAVVVLELDTLAVVETVTAIGVAGFPYVPGLLAFREIPVLEEALSKLTVTPDLLVCDGYGIAHPRRFGLASHLGVVTGIAAFGVGKTAFIGTHGQVGADRGSWAPLVDGDEIVGRVLRTQKNVKPVFVSPGHLIDVEGSAEITLRLSPKYRLPETTRHADSACRAALKAVTG</sequence>
<dbReference type="GO" id="GO:0006281">
    <property type="term" value="P:DNA repair"/>
    <property type="evidence" value="ECO:0007669"/>
    <property type="project" value="UniProtKB-UniRule"/>
</dbReference>
<dbReference type="AlphaFoldDB" id="A0A8J3QHT5"/>
<evidence type="ECO:0000256" key="3">
    <source>
        <dbReference type="ARBA" id="ARBA00022722"/>
    </source>
</evidence>
<dbReference type="RefSeq" id="WP_239124312.1">
    <property type="nucleotide sequence ID" value="NZ_BONY01000070.1"/>
</dbReference>
<evidence type="ECO:0000256" key="6">
    <source>
        <dbReference type="HAMAP-Rule" id="MF_00801"/>
    </source>
</evidence>
<dbReference type="Proteomes" id="UP000612899">
    <property type="component" value="Unassembled WGS sequence"/>
</dbReference>
<comment type="catalytic activity">
    <reaction evidence="6">
        <text>Endonucleolytic cleavage at apurinic or apyrimidinic sites to products with a 5'-phosphate.</text>
        <dbReference type="EC" id="3.1.21.7"/>
    </reaction>
</comment>
<dbReference type="PANTHER" id="PTHR28511:SF1">
    <property type="entry name" value="ENDONUCLEASE V"/>
    <property type="match status" value="1"/>
</dbReference>
<accession>A0A8J3QHT5</accession>
<dbReference type="Pfam" id="PF04493">
    <property type="entry name" value="Endonuclease_5"/>
    <property type="match status" value="1"/>
</dbReference>
<comment type="function">
    <text evidence="6">DNA repair enzyme involved in the repair of deaminated bases. Selectively cleaves double-stranded DNA at the second phosphodiester bond 3' to a deoxyinosine leaving behind the intact lesion on the nicked DNA.</text>
</comment>
<keyword evidence="3 6" id="KW-0540">Nuclease</keyword>
<dbReference type="EC" id="3.1.21.7" evidence="6"/>
<reference evidence="7" key="1">
    <citation type="submission" date="2021-01" db="EMBL/GenBank/DDBJ databases">
        <title>Whole genome shotgun sequence of Rhizocola hellebori NBRC 109834.</title>
        <authorList>
            <person name="Komaki H."/>
            <person name="Tamura T."/>
        </authorList>
    </citation>
    <scope>NUCLEOTIDE SEQUENCE</scope>
    <source>
        <strain evidence="7">NBRC 109834</strain>
    </source>
</reference>
<keyword evidence="8" id="KW-1185">Reference proteome</keyword>
<proteinExistence type="inferred from homology"/>
<evidence type="ECO:0000256" key="2">
    <source>
        <dbReference type="ARBA" id="ARBA00022490"/>
    </source>
</evidence>
<keyword evidence="4 6" id="KW-0255">Endonuclease</keyword>
<dbReference type="GO" id="GO:0043737">
    <property type="term" value="F:deoxyribonuclease V activity"/>
    <property type="evidence" value="ECO:0007669"/>
    <property type="project" value="UniProtKB-UniRule"/>
</dbReference>
<comment type="similarity">
    <text evidence="6">Belongs to the endonuclease V family.</text>
</comment>
<dbReference type="GO" id="GO:0005737">
    <property type="term" value="C:cytoplasm"/>
    <property type="evidence" value="ECO:0007669"/>
    <property type="project" value="UniProtKB-SubCell"/>
</dbReference>
<comment type="subcellular location">
    <subcellularLocation>
        <location evidence="1 6">Cytoplasm</location>
    </subcellularLocation>
</comment>
<dbReference type="NCBIfam" id="NF008629">
    <property type="entry name" value="PRK11617.1"/>
    <property type="match status" value="1"/>
</dbReference>
<keyword evidence="6" id="KW-0479">Metal-binding</keyword>
<feature type="site" description="Interaction with target DNA" evidence="6">
    <location>
        <position position="73"/>
    </location>
</feature>
<gene>
    <name evidence="6 7" type="primary">nfi</name>
    <name evidence="7" type="ORF">Rhe02_76130</name>
</gene>
<dbReference type="Gene3D" id="3.30.2170.10">
    <property type="entry name" value="archaeoglobus fulgidus dsm 4304 superfamily"/>
    <property type="match status" value="1"/>
</dbReference>
<keyword evidence="2 6" id="KW-0963">Cytoplasm</keyword>
<keyword evidence="5 6" id="KW-0378">Hydrolase</keyword>
<dbReference type="InterPro" id="IPR007581">
    <property type="entry name" value="Endonuclease-V"/>
</dbReference>
<dbReference type="GO" id="GO:0000287">
    <property type="term" value="F:magnesium ion binding"/>
    <property type="evidence" value="ECO:0007669"/>
    <property type="project" value="UniProtKB-UniRule"/>
</dbReference>